<keyword evidence="1" id="KW-0560">Oxidoreductase</keyword>
<dbReference type="PANTHER" id="PTHR10366">
    <property type="entry name" value="NAD DEPENDENT EPIMERASE/DEHYDRATASE"/>
    <property type="match status" value="1"/>
</dbReference>
<keyword evidence="5" id="KW-1185">Reference proteome</keyword>
<dbReference type="Pfam" id="PF01370">
    <property type="entry name" value="Epimerase"/>
    <property type="match status" value="1"/>
</dbReference>
<dbReference type="EMBL" id="JAULSV010000003">
    <property type="protein sequence ID" value="KAK0649270.1"/>
    <property type="molecule type" value="Genomic_DNA"/>
</dbReference>
<dbReference type="PANTHER" id="PTHR10366:SF562">
    <property type="entry name" value="ALDEHYDE REDUCTASE II (AFU_ORTHOLOGUE AFUA_1G11360)"/>
    <property type="match status" value="1"/>
</dbReference>
<comment type="caution">
    <text evidence="4">The sequence shown here is derived from an EMBL/GenBank/DDBJ whole genome shotgun (WGS) entry which is preliminary data.</text>
</comment>
<evidence type="ECO:0000313" key="4">
    <source>
        <dbReference type="EMBL" id="KAK0649270.1"/>
    </source>
</evidence>
<dbReference type="InterPro" id="IPR001509">
    <property type="entry name" value="Epimerase_deHydtase"/>
</dbReference>
<organism evidence="4 5">
    <name type="scientific">Cercophora newfieldiana</name>
    <dbReference type="NCBI Taxonomy" id="92897"/>
    <lineage>
        <taxon>Eukaryota</taxon>
        <taxon>Fungi</taxon>
        <taxon>Dikarya</taxon>
        <taxon>Ascomycota</taxon>
        <taxon>Pezizomycotina</taxon>
        <taxon>Sordariomycetes</taxon>
        <taxon>Sordariomycetidae</taxon>
        <taxon>Sordariales</taxon>
        <taxon>Lasiosphaeriaceae</taxon>
        <taxon>Cercophora</taxon>
    </lineage>
</organism>
<gene>
    <name evidence="4" type="ORF">B0T16DRAFT_428092</name>
</gene>
<evidence type="ECO:0000256" key="1">
    <source>
        <dbReference type="ARBA" id="ARBA00023002"/>
    </source>
</evidence>
<reference evidence="4" key="1">
    <citation type="submission" date="2023-06" db="EMBL/GenBank/DDBJ databases">
        <title>Genome-scale phylogeny and comparative genomics of the fungal order Sordariales.</title>
        <authorList>
            <consortium name="Lawrence Berkeley National Laboratory"/>
            <person name="Hensen N."/>
            <person name="Bonometti L."/>
            <person name="Westerberg I."/>
            <person name="Brannstrom I.O."/>
            <person name="Guillou S."/>
            <person name="Cros-Aarteil S."/>
            <person name="Calhoun S."/>
            <person name="Haridas S."/>
            <person name="Kuo A."/>
            <person name="Mondo S."/>
            <person name="Pangilinan J."/>
            <person name="Riley R."/>
            <person name="Labutti K."/>
            <person name="Andreopoulos B."/>
            <person name="Lipzen A."/>
            <person name="Chen C."/>
            <person name="Yanf M."/>
            <person name="Daum C."/>
            <person name="Ng V."/>
            <person name="Clum A."/>
            <person name="Steindorff A."/>
            <person name="Ohm R."/>
            <person name="Martin F."/>
            <person name="Silar P."/>
            <person name="Natvig D."/>
            <person name="Lalanne C."/>
            <person name="Gautier V."/>
            <person name="Ament-Velasquez S.L."/>
            <person name="Kruys A."/>
            <person name="Hutchinson M.I."/>
            <person name="Powell A.J."/>
            <person name="Barry K."/>
            <person name="Miller A.N."/>
            <person name="Grigoriev I.V."/>
            <person name="Debuchy R."/>
            <person name="Gladieux P."/>
            <person name="Thoren M.H."/>
            <person name="Johannesson H."/>
        </authorList>
    </citation>
    <scope>NUCLEOTIDE SEQUENCE</scope>
    <source>
        <strain evidence="4">SMH2532-1</strain>
    </source>
</reference>
<evidence type="ECO:0000256" key="2">
    <source>
        <dbReference type="ARBA" id="ARBA00023445"/>
    </source>
</evidence>
<sequence length="342" mass="37307">MSEPNTAIPKGSLVVITGVTGHVASELTRQFLSRGYKVRGTVRDLAKASWLVDDVFKSYADKGALELVAVPDISAEGVFDDVVKGAAAVLNVASIVSFDPNPHNVITPVVAATSSILKAAAKEPSVKRFVQTGSIVATTMLVPGNTTHITKDTWNETAVEMAWAPPPYDASRAFPTYMASKVAAEKEVWRFIAEEKPHFAVNVVTPQTIIGKRLSPFCTSFSATIVPSLYEGKMDTFQILPAMFGVNVKDVALLHLAAALDPDVTGERIHAWGQHCTWNEALGLMRKLFPNHKFIDDFSDASYSLTTDLTIPLALLKKWGNQDGWIPLEQSFLDNMDHVPRE</sequence>
<dbReference type="SUPFAM" id="SSF51735">
    <property type="entry name" value="NAD(P)-binding Rossmann-fold domains"/>
    <property type="match status" value="1"/>
</dbReference>
<feature type="domain" description="NAD-dependent epimerase/dehydratase" evidence="3">
    <location>
        <begin position="14"/>
        <end position="261"/>
    </location>
</feature>
<comment type="similarity">
    <text evidence="2">Belongs to the NAD(P)-dependent epimerase/dehydratase family. Dihydroflavonol-4-reductase subfamily.</text>
</comment>
<evidence type="ECO:0000259" key="3">
    <source>
        <dbReference type="Pfam" id="PF01370"/>
    </source>
</evidence>
<evidence type="ECO:0000313" key="5">
    <source>
        <dbReference type="Proteomes" id="UP001174936"/>
    </source>
</evidence>
<name>A0AA39YCC7_9PEZI</name>
<dbReference type="InterPro" id="IPR050425">
    <property type="entry name" value="NAD(P)_dehydrat-like"/>
</dbReference>
<accession>A0AA39YCC7</accession>
<dbReference type="InterPro" id="IPR036291">
    <property type="entry name" value="NAD(P)-bd_dom_sf"/>
</dbReference>
<dbReference type="AlphaFoldDB" id="A0AA39YCC7"/>
<protein>
    <recommendedName>
        <fullName evidence="3">NAD-dependent epimerase/dehydratase domain-containing protein</fullName>
    </recommendedName>
</protein>
<dbReference type="Proteomes" id="UP001174936">
    <property type="component" value="Unassembled WGS sequence"/>
</dbReference>
<dbReference type="GO" id="GO:0016616">
    <property type="term" value="F:oxidoreductase activity, acting on the CH-OH group of donors, NAD or NADP as acceptor"/>
    <property type="evidence" value="ECO:0007669"/>
    <property type="project" value="TreeGrafter"/>
</dbReference>
<dbReference type="Gene3D" id="3.40.50.720">
    <property type="entry name" value="NAD(P)-binding Rossmann-like Domain"/>
    <property type="match status" value="1"/>
</dbReference>
<proteinExistence type="inferred from homology"/>